<dbReference type="Proteomes" id="UP000016584">
    <property type="component" value="Unassembled WGS sequence"/>
</dbReference>
<evidence type="ECO:0000313" key="2">
    <source>
        <dbReference type="Proteomes" id="UP000016584"/>
    </source>
</evidence>
<accession>U2HYQ6</accession>
<dbReference type="AlphaFoldDB" id="U2HYQ6"/>
<evidence type="ECO:0008006" key="3">
    <source>
        <dbReference type="Google" id="ProtNLM"/>
    </source>
</evidence>
<dbReference type="OrthoDB" id="764246at2"/>
<keyword evidence="2" id="KW-1185">Reference proteome</keyword>
<sequence length="178" mass="18742">MKRVYYTIVLLLVGNIAFAQKGFHTVGAGVELGLPIGDFGQGFGIGFGATGKAFYGITDIGDITGTLGYLRFGMKESSDLMKGSMGMVPIVFGYRHDFGGLYGEPQVGLTVVKSKVTIKDDFGIGLSGIGGSASTTKASFGLGGGYVFGNWDLGARFQIIDSMNFLGVRLGYNFSLGR</sequence>
<dbReference type="PATRIC" id="fig|1346330.5.peg.588"/>
<dbReference type="EMBL" id="ATDL01000004">
    <property type="protein sequence ID" value="ERJ60682.1"/>
    <property type="molecule type" value="Genomic_DNA"/>
</dbReference>
<reference evidence="1 2" key="1">
    <citation type="journal article" date="2013" name="Genome Announc.">
        <title>The Draft Genome Sequence of Sphingomonas paucimobilis Strain HER1398 (Proteobacteria), Host to the Giant PAU Phage, Indicates That It Is a Member of the Genus Sphingobacterium (Bacteroidetes).</title>
        <authorList>
            <person name="White R.A.III."/>
            <person name="Suttle C.A."/>
        </authorList>
    </citation>
    <scope>NUCLEOTIDE SEQUENCE [LARGE SCALE GENOMIC DNA]</scope>
    <source>
        <strain evidence="1 2">HER1398</strain>
    </source>
</reference>
<dbReference type="RefSeq" id="WP_021068780.1">
    <property type="nucleotide sequence ID" value="NZ_ATDL01000004.1"/>
</dbReference>
<dbReference type="STRING" id="1346330.M472_18145"/>
<organism evidence="1 2">
    <name type="scientific">Sphingobacterium paucimobilis HER1398</name>
    <dbReference type="NCBI Taxonomy" id="1346330"/>
    <lineage>
        <taxon>Bacteria</taxon>
        <taxon>Pseudomonadati</taxon>
        <taxon>Bacteroidota</taxon>
        <taxon>Sphingobacteriia</taxon>
        <taxon>Sphingobacteriales</taxon>
        <taxon>Sphingobacteriaceae</taxon>
        <taxon>Sphingobacterium</taxon>
    </lineage>
</organism>
<name>U2HYQ6_9SPHI</name>
<protein>
    <recommendedName>
        <fullName evidence="3">Outer membrane protein beta-barrel domain-containing protein</fullName>
    </recommendedName>
</protein>
<evidence type="ECO:0000313" key="1">
    <source>
        <dbReference type="EMBL" id="ERJ60682.1"/>
    </source>
</evidence>
<gene>
    <name evidence="1" type="ORF">M472_18145</name>
</gene>
<dbReference type="eggNOG" id="ENOG5033CHJ">
    <property type="taxonomic scope" value="Bacteria"/>
</dbReference>
<proteinExistence type="predicted"/>
<comment type="caution">
    <text evidence="1">The sequence shown here is derived from an EMBL/GenBank/DDBJ whole genome shotgun (WGS) entry which is preliminary data.</text>
</comment>